<dbReference type="InterPro" id="IPR026906">
    <property type="entry name" value="LRR_5"/>
</dbReference>
<gene>
    <name evidence="2" type="ORF">IAB14_02340</name>
</gene>
<organism evidence="2 3">
    <name type="scientific">Candidatus Stercoripulliclostridium merdipullorum</name>
    <dbReference type="NCBI Taxonomy" id="2840952"/>
    <lineage>
        <taxon>Bacteria</taxon>
        <taxon>Bacillati</taxon>
        <taxon>Bacillota</taxon>
        <taxon>Clostridia</taxon>
        <taxon>Eubacteriales</taxon>
        <taxon>Candidatus Stercoripulliclostridium</taxon>
    </lineage>
</organism>
<reference evidence="2" key="1">
    <citation type="submission" date="2020-10" db="EMBL/GenBank/DDBJ databases">
        <authorList>
            <person name="Gilroy R."/>
        </authorList>
    </citation>
    <scope>NUCLEOTIDE SEQUENCE</scope>
    <source>
        <strain evidence="2">23406</strain>
    </source>
</reference>
<dbReference type="PANTHER" id="PTHR45661">
    <property type="entry name" value="SURFACE ANTIGEN"/>
    <property type="match status" value="1"/>
</dbReference>
<name>A0A9D1NBA0_9FIRM</name>
<dbReference type="AlphaFoldDB" id="A0A9D1NBA0"/>
<evidence type="ECO:0000313" key="3">
    <source>
        <dbReference type="Proteomes" id="UP000886891"/>
    </source>
</evidence>
<proteinExistence type="predicted"/>
<dbReference type="Gene3D" id="2.60.40.4270">
    <property type="entry name" value="Listeria-Bacteroides repeat domain"/>
    <property type="match status" value="1"/>
</dbReference>
<accession>A0A9D1NBA0</accession>
<evidence type="ECO:0000256" key="1">
    <source>
        <dbReference type="SAM" id="SignalP"/>
    </source>
</evidence>
<dbReference type="PROSITE" id="PS51257">
    <property type="entry name" value="PROKAR_LIPOPROTEIN"/>
    <property type="match status" value="1"/>
</dbReference>
<sequence>MQKSARTSRLAILIFLIVLLAAGVSACAPSDPPETTAPAYLVRYFTDDTEYHSETVPQGSVATLPPTPVKDGFLFAGWAVGSPEGDDFIPESYRDSLDTTIAVYARWKRDAGLMFSFRADAGGYIVEGWSGKNSDVYIPARHFLSSAGDYPVVGIAPYAFSYDSARLNVLTSVVFAPDSAVRYIGQFAFRDQPELSEIALPSTLRQLHTGAMQGCAALVRVALPDALEIIAESAFADCTSLSEVTVSTEAALQTIGANAFRATALTSLRLPAAVSMIGAFAFLNCAELTEVSLPSPHAVWTLTRGIERRTLELTDNIAVELTNTYVAYEWAPQV</sequence>
<protein>
    <submittedName>
        <fullName evidence="2">Leucine-rich repeat protein</fullName>
    </submittedName>
</protein>
<dbReference type="EMBL" id="DVOH01000016">
    <property type="protein sequence ID" value="HIU99937.1"/>
    <property type="molecule type" value="Genomic_DNA"/>
</dbReference>
<dbReference type="InterPro" id="IPR042229">
    <property type="entry name" value="Listeria/Bacterioides_rpt_sf"/>
</dbReference>
<reference evidence="2" key="2">
    <citation type="journal article" date="2021" name="PeerJ">
        <title>Extensive microbial diversity within the chicken gut microbiome revealed by metagenomics and culture.</title>
        <authorList>
            <person name="Gilroy R."/>
            <person name="Ravi A."/>
            <person name="Getino M."/>
            <person name="Pursley I."/>
            <person name="Horton D.L."/>
            <person name="Alikhan N.F."/>
            <person name="Baker D."/>
            <person name="Gharbi K."/>
            <person name="Hall N."/>
            <person name="Watson M."/>
            <person name="Adriaenssens E.M."/>
            <person name="Foster-Nyarko E."/>
            <person name="Jarju S."/>
            <person name="Secka A."/>
            <person name="Antonio M."/>
            <person name="Oren A."/>
            <person name="Chaudhuri R.R."/>
            <person name="La Ragione R."/>
            <person name="Hildebrand F."/>
            <person name="Pallen M.J."/>
        </authorList>
    </citation>
    <scope>NUCLEOTIDE SEQUENCE</scope>
    <source>
        <strain evidence="2">23406</strain>
    </source>
</reference>
<dbReference type="InterPro" id="IPR032675">
    <property type="entry name" value="LRR_dom_sf"/>
</dbReference>
<dbReference type="SUPFAM" id="SSF52058">
    <property type="entry name" value="L domain-like"/>
    <property type="match status" value="1"/>
</dbReference>
<dbReference type="InterPro" id="IPR053139">
    <property type="entry name" value="Surface_bspA-like"/>
</dbReference>
<feature type="signal peptide" evidence="1">
    <location>
        <begin position="1"/>
        <end position="26"/>
    </location>
</feature>
<evidence type="ECO:0000313" key="2">
    <source>
        <dbReference type="EMBL" id="HIU99937.1"/>
    </source>
</evidence>
<dbReference type="PANTHER" id="PTHR45661:SF3">
    <property type="entry name" value="IG-LIKE DOMAIN-CONTAINING PROTEIN"/>
    <property type="match status" value="1"/>
</dbReference>
<dbReference type="Proteomes" id="UP000886891">
    <property type="component" value="Unassembled WGS sequence"/>
</dbReference>
<feature type="chain" id="PRO_5039235671" evidence="1">
    <location>
        <begin position="27"/>
        <end position="334"/>
    </location>
</feature>
<comment type="caution">
    <text evidence="2">The sequence shown here is derived from an EMBL/GenBank/DDBJ whole genome shotgun (WGS) entry which is preliminary data.</text>
</comment>
<dbReference type="Gene3D" id="3.80.10.10">
    <property type="entry name" value="Ribonuclease Inhibitor"/>
    <property type="match status" value="1"/>
</dbReference>
<dbReference type="Pfam" id="PF13306">
    <property type="entry name" value="LRR_5"/>
    <property type="match status" value="1"/>
</dbReference>
<keyword evidence="1" id="KW-0732">Signal</keyword>